<feature type="chain" id="PRO_5040390415" description="Secreted protein" evidence="1">
    <location>
        <begin position="19"/>
        <end position="91"/>
    </location>
</feature>
<dbReference type="AlphaFoldDB" id="A0A9P8WJR5"/>
<evidence type="ECO:0000313" key="3">
    <source>
        <dbReference type="Proteomes" id="UP000777438"/>
    </source>
</evidence>
<evidence type="ECO:0000313" key="2">
    <source>
        <dbReference type="EMBL" id="KAH6899768.1"/>
    </source>
</evidence>
<organism evidence="2 3">
    <name type="scientific">Thelonectria olida</name>
    <dbReference type="NCBI Taxonomy" id="1576542"/>
    <lineage>
        <taxon>Eukaryota</taxon>
        <taxon>Fungi</taxon>
        <taxon>Dikarya</taxon>
        <taxon>Ascomycota</taxon>
        <taxon>Pezizomycotina</taxon>
        <taxon>Sordariomycetes</taxon>
        <taxon>Hypocreomycetidae</taxon>
        <taxon>Hypocreales</taxon>
        <taxon>Nectriaceae</taxon>
        <taxon>Thelonectria</taxon>
    </lineage>
</organism>
<accession>A0A9P8WJR5</accession>
<protein>
    <recommendedName>
        <fullName evidence="4">Secreted protein</fullName>
    </recommendedName>
</protein>
<reference evidence="2 3" key="1">
    <citation type="journal article" date="2021" name="Nat. Commun.">
        <title>Genetic determinants of endophytism in the Arabidopsis root mycobiome.</title>
        <authorList>
            <person name="Mesny F."/>
            <person name="Miyauchi S."/>
            <person name="Thiergart T."/>
            <person name="Pickel B."/>
            <person name="Atanasova L."/>
            <person name="Karlsson M."/>
            <person name="Huettel B."/>
            <person name="Barry K.W."/>
            <person name="Haridas S."/>
            <person name="Chen C."/>
            <person name="Bauer D."/>
            <person name="Andreopoulos W."/>
            <person name="Pangilinan J."/>
            <person name="LaButti K."/>
            <person name="Riley R."/>
            <person name="Lipzen A."/>
            <person name="Clum A."/>
            <person name="Drula E."/>
            <person name="Henrissat B."/>
            <person name="Kohler A."/>
            <person name="Grigoriev I.V."/>
            <person name="Martin F.M."/>
            <person name="Hacquard S."/>
        </authorList>
    </citation>
    <scope>NUCLEOTIDE SEQUENCE [LARGE SCALE GENOMIC DNA]</scope>
    <source>
        <strain evidence="2 3">MPI-CAGE-CH-0241</strain>
    </source>
</reference>
<gene>
    <name evidence="2" type="ORF">B0T10DRAFT_468682</name>
</gene>
<keyword evidence="3" id="KW-1185">Reference proteome</keyword>
<evidence type="ECO:0000256" key="1">
    <source>
        <dbReference type="SAM" id="SignalP"/>
    </source>
</evidence>
<dbReference type="Proteomes" id="UP000777438">
    <property type="component" value="Unassembled WGS sequence"/>
</dbReference>
<keyword evidence="1" id="KW-0732">Signal</keyword>
<sequence>MRCVVWLLAIASPHVSCSKRHQPYRYVYLRIARVITTVETPRGGSTQAIHASKPRFTKIPYLFSVLPQQSYVLRNHRPRPLRQPSPNCLLQ</sequence>
<proteinExistence type="predicted"/>
<evidence type="ECO:0008006" key="4">
    <source>
        <dbReference type="Google" id="ProtNLM"/>
    </source>
</evidence>
<feature type="signal peptide" evidence="1">
    <location>
        <begin position="1"/>
        <end position="18"/>
    </location>
</feature>
<name>A0A9P8WJR5_9HYPO</name>
<comment type="caution">
    <text evidence="2">The sequence shown here is derived from an EMBL/GenBank/DDBJ whole genome shotgun (WGS) entry which is preliminary data.</text>
</comment>
<dbReference type="EMBL" id="JAGPYM010000001">
    <property type="protein sequence ID" value="KAH6899768.1"/>
    <property type="molecule type" value="Genomic_DNA"/>
</dbReference>